<dbReference type="SUPFAM" id="SSF52540">
    <property type="entry name" value="P-loop containing nucleoside triphosphate hydrolases"/>
    <property type="match status" value="1"/>
</dbReference>
<organism evidence="8">
    <name type="scientific">Blastobotrys adeninivorans</name>
    <name type="common">Yeast</name>
    <name type="synonym">Arxula adeninivorans</name>
    <dbReference type="NCBI Taxonomy" id="409370"/>
    <lineage>
        <taxon>Eukaryota</taxon>
        <taxon>Fungi</taxon>
        <taxon>Dikarya</taxon>
        <taxon>Ascomycota</taxon>
        <taxon>Saccharomycotina</taxon>
        <taxon>Dipodascomycetes</taxon>
        <taxon>Dipodascales</taxon>
        <taxon>Trichomonascaceae</taxon>
        <taxon>Blastobotrys</taxon>
    </lineage>
</organism>
<dbReference type="PANTHER" id="PTHR22942:SF66">
    <property type="entry name" value="RE19845P"/>
    <property type="match status" value="1"/>
</dbReference>
<keyword evidence="3" id="KW-0227">DNA damage</keyword>
<dbReference type="GO" id="GO:0006312">
    <property type="term" value="P:mitotic recombination"/>
    <property type="evidence" value="ECO:0007669"/>
    <property type="project" value="TreeGrafter"/>
</dbReference>
<comment type="subcellular location">
    <subcellularLocation>
        <location evidence="1">Nucleus</location>
    </subcellularLocation>
</comment>
<keyword evidence="4" id="KW-0067">ATP-binding</keyword>
<dbReference type="InterPro" id="IPR020588">
    <property type="entry name" value="RecA_ATP-bd"/>
</dbReference>
<evidence type="ECO:0000256" key="4">
    <source>
        <dbReference type="ARBA" id="ARBA00022840"/>
    </source>
</evidence>
<dbReference type="GO" id="GO:0003697">
    <property type="term" value="F:single-stranded DNA binding"/>
    <property type="evidence" value="ECO:0007669"/>
    <property type="project" value="TreeGrafter"/>
</dbReference>
<dbReference type="GO" id="GO:0005634">
    <property type="term" value="C:nucleus"/>
    <property type="evidence" value="ECO:0007669"/>
    <property type="project" value="UniProtKB-SubCell"/>
</dbReference>
<keyword evidence="6" id="KW-0539">Nucleus</keyword>
<evidence type="ECO:0000256" key="1">
    <source>
        <dbReference type="ARBA" id="ARBA00004123"/>
    </source>
</evidence>
<evidence type="ECO:0000256" key="3">
    <source>
        <dbReference type="ARBA" id="ARBA00022763"/>
    </source>
</evidence>
<dbReference type="GO" id="GO:0061982">
    <property type="term" value="P:meiosis I cell cycle process"/>
    <property type="evidence" value="ECO:0007669"/>
    <property type="project" value="UniProtKB-ARBA"/>
</dbReference>
<dbReference type="InterPro" id="IPR027417">
    <property type="entry name" value="P-loop_NTPase"/>
</dbReference>
<feature type="domain" description="RecA family profile 1" evidence="7">
    <location>
        <begin position="85"/>
        <end position="256"/>
    </location>
</feature>
<dbReference type="GO" id="GO:0042148">
    <property type="term" value="P:DNA strand invasion"/>
    <property type="evidence" value="ECO:0007669"/>
    <property type="project" value="TreeGrafter"/>
</dbReference>
<dbReference type="InterPro" id="IPR016467">
    <property type="entry name" value="DNA_recomb/repair_RecA-like"/>
</dbReference>
<dbReference type="PhylomeDB" id="A0A060T7R9"/>
<dbReference type="InterPro" id="IPR013632">
    <property type="entry name" value="Rad51_C"/>
</dbReference>
<dbReference type="GO" id="GO:0000150">
    <property type="term" value="F:DNA strand exchange activity"/>
    <property type="evidence" value="ECO:0007669"/>
    <property type="project" value="TreeGrafter"/>
</dbReference>
<dbReference type="CDD" id="cd19491">
    <property type="entry name" value="XRCC3"/>
    <property type="match status" value="1"/>
</dbReference>
<dbReference type="GO" id="GO:0017111">
    <property type="term" value="F:ribonucleoside triphosphate phosphatase activity"/>
    <property type="evidence" value="ECO:0007669"/>
    <property type="project" value="UniProtKB-EC"/>
</dbReference>
<evidence type="ECO:0000256" key="5">
    <source>
        <dbReference type="ARBA" id="ARBA00023204"/>
    </source>
</evidence>
<evidence type="ECO:0000256" key="2">
    <source>
        <dbReference type="ARBA" id="ARBA00022741"/>
    </source>
</evidence>
<dbReference type="PIRSF" id="PIRSF005856">
    <property type="entry name" value="Rad51"/>
    <property type="match status" value="1"/>
</dbReference>
<dbReference type="GO" id="GO:0003690">
    <property type="term" value="F:double-stranded DNA binding"/>
    <property type="evidence" value="ECO:0007669"/>
    <property type="project" value="TreeGrafter"/>
</dbReference>
<dbReference type="EC" id="3.6.1.15" evidence="8"/>
<dbReference type="EMBL" id="HG937693">
    <property type="protein sequence ID" value="CDP35191.1"/>
    <property type="molecule type" value="Genomic_DNA"/>
</dbReference>
<dbReference type="InterPro" id="IPR047348">
    <property type="entry name" value="XRCC3-like_C"/>
</dbReference>
<evidence type="ECO:0000259" key="7">
    <source>
        <dbReference type="PROSITE" id="PS50162"/>
    </source>
</evidence>
<dbReference type="Pfam" id="PF08423">
    <property type="entry name" value="Rad51"/>
    <property type="match status" value="1"/>
</dbReference>
<keyword evidence="5" id="KW-0234">DNA repair</keyword>
<dbReference type="GO" id="GO:0000730">
    <property type="term" value="P:DNA recombinase assembly"/>
    <property type="evidence" value="ECO:0007669"/>
    <property type="project" value="TreeGrafter"/>
</dbReference>
<reference evidence="8" key="2">
    <citation type="submission" date="2014-06" db="EMBL/GenBank/DDBJ databases">
        <title>The complete genome of Blastobotrys (Arxula) adeninivorans LS3 - a yeast of biotechnological interest.</title>
        <authorList>
            <person name="Kunze G."/>
            <person name="Gaillardin C."/>
            <person name="Czernicka M."/>
            <person name="Durrens P."/>
            <person name="Martin T."/>
            <person name="Boer E."/>
            <person name="Gabaldon T."/>
            <person name="Cruz J."/>
            <person name="Talla E."/>
            <person name="Marck C."/>
            <person name="Goffeau A."/>
            <person name="Barbe V."/>
            <person name="Baret P."/>
            <person name="Baronian K."/>
            <person name="Beier S."/>
            <person name="Bleykasten C."/>
            <person name="Bode R."/>
            <person name="Casaregola S."/>
            <person name="Despons L."/>
            <person name="Fairhead C."/>
            <person name="Giersberg M."/>
            <person name="Gierski P."/>
            <person name="Hahnel U."/>
            <person name="Hartmann A."/>
            <person name="Jankowska D."/>
            <person name="Jubin C."/>
            <person name="Jung P."/>
            <person name="Lafontaine I."/>
            <person name="Leh-Louis V."/>
            <person name="Lemaire M."/>
            <person name="Marcet-Houben M."/>
            <person name="Mascher M."/>
            <person name="Morel G."/>
            <person name="Richard G.-F."/>
            <person name="Riechen J."/>
            <person name="Sacerdot C."/>
            <person name="Sarkar A."/>
            <person name="Savel G."/>
            <person name="Schacherer J."/>
            <person name="Sherman D."/>
            <person name="Straub M.-L."/>
            <person name="Stein N."/>
            <person name="Thierry A."/>
            <person name="Trautwein-Schult A."/>
            <person name="Westhof E."/>
            <person name="Worch S."/>
            <person name="Dujon B."/>
            <person name="Souciet J.-L."/>
            <person name="Wincker P."/>
            <person name="Scholz U."/>
            <person name="Neuveglise N."/>
        </authorList>
    </citation>
    <scope>NUCLEOTIDE SEQUENCE</scope>
    <source>
        <strain evidence="8">LS3</strain>
    </source>
</reference>
<reference evidence="8" key="1">
    <citation type="submission" date="2014-02" db="EMBL/GenBank/DDBJ databases">
        <authorList>
            <person name="Genoscope - CEA"/>
        </authorList>
    </citation>
    <scope>NUCLEOTIDE SEQUENCE</scope>
    <source>
        <strain evidence="8">LS3</strain>
    </source>
</reference>
<evidence type="ECO:0000313" key="8">
    <source>
        <dbReference type="EMBL" id="CDP35191.1"/>
    </source>
</evidence>
<dbReference type="PROSITE" id="PS50162">
    <property type="entry name" value="RECA_2"/>
    <property type="match status" value="1"/>
</dbReference>
<evidence type="ECO:0000256" key="6">
    <source>
        <dbReference type="ARBA" id="ARBA00023242"/>
    </source>
</evidence>
<protein>
    <submittedName>
        <fullName evidence="8">ARAD1C29722p</fullName>
        <ecNumber evidence="8">3.6.1.15</ecNumber>
    </submittedName>
</protein>
<sequence>MDVYEQYPEIPLDKYDGLLEALETHLFTTADILTLGSSDLCRITGRSRAEIESFYRDIREAQSTRAQKLLGSGRRSLDRLVKEESSNWFTTGDSTFDALLGGGIRTGCITELVGESASGKSNLLIQLALTVQLPTECRGLNKNAIYLSTESGLETRRMKQMLESPLLAGKPCSSDGILAYNCDSQDELEHMIRFQVPLAIAEYNVGVIIVDSIAAHLRAEYGQSGAMLSKRTQSIAMRLAKLAMDKNIAVVAANQVTDRFTSNLQPSSLIQNPLARDHQARWYTGWSNSPAYNDYYRGRSHNMNRNPSLGLVWANFVSVRIALKRRSDFRTLNLVFSPYNRPGTVEFEIVAQGVRALQFGNDDETATNRITTDDFMI</sequence>
<keyword evidence="8" id="KW-0378">Hydrolase</keyword>
<gene>
    <name evidence="8" type="ORF">GNLVRS02_ARAD1C29722g</name>
</gene>
<dbReference type="GO" id="GO:0005524">
    <property type="term" value="F:ATP binding"/>
    <property type="evidence" value="ECO:0007669"/>
    <property type="project" value="UniProtKB-KW"/>
</dbReference>
<dbReference type="Gene3D" id="3.40.50.300">
    <property type="entry name" value="P-loop containing nucleotide triphosphate hydrolases"/>
    <property type="match status" value="1"/>
</dbReference>
<dbReference type="GO" id="GO:0140664">
    <property type="term" value="F:ATP-dependent DNA damage sensor activity"/>
    <property type="evidence" value="ECO:0007669"/>
    <property type="project" value="InterPro"/>
</dbReference>
<keyword evidence="2" id="KW-0547">Nucleotide-binding</keyword>
<name>A0A060T7R9_BLAAD</name>
<dbReference type="PANTHER" id="PTHR22942">
    <property type="entry name" value="RECA/RAD51/RADA DNA STRAND-PAIRING FAMILY MEMBER"/>
    <property type="match status" value="1"/>
</dbReference>
<accession>A0A060T7R9</accession>
<proteinExistence type="predicted"/>
<dbReference type="AlphaFoldDB" id="A0A060T7R9"/>